<dbReference type="PROSITE" id="PS51002">
    <property type="entry name" value="CYTB_NTER"/>
    <property type="match status" value="1"/>
</dbReference>
<keyword evidence="13" id="KW-0830">Ubiquinone</keyword>
<feature type="transmembrane region" description="Helical" evidence="18">
    <location>
        <begin position="132"/>
        <end position="159"/>
    </location>
</feature>
<dbReference type="Pfam" id="PF00033">
    <property type="entry name" value="Cytochrome_B"/>
    <property type="match status" value="1"/>
</dbReference>
<evidence type="ECO:0000256" key="1">
    <source>
        <dbReference type="ARBA" id="ARBA00002566"/>
    </source>
</evidence>
<feature type="binding site" description="axial binding residue" evidence="17">
    <location>
        <position position="76"/>
    </location>
    <ligand>
        <name>heme b</name>
        <dbReference type="ChEBI" id="CHEBI:60344"/>
        <label>b562</label>
    </ligand>
    <ligandPart>
        <name>Fe</name>
        <dbReference type="ChEBI" id="CHEBI:18248"/>
    </ligandPart>
</feature>
<keyword evidence="4 18" id="KW-0813">Transport</keyword>
<evidence type="ECO:0000256" key="7">
    <source>
        <dbReference type="ARBA" id="ARBA00022692"/>
    </source>
</evidence>
<geneLocation type="mitochondrion" evidence="21"/>
<keyword evidence="7 18" id="KW-0812">Transmembrane</keyword>
<feature type="transmembrane region" description="Helical" evidence="18">
    <location>
        <begin position="171"/>
        <end position="193"/>
    </location>
</feature>
<dbReference type="GeneID" id="33912905"/>
<reference evidence="21" key="1">
    <citation type="submission" date="2014-10" db="EMBL/GenBank/DDBJ databases">
        <authorList>
            <person name="Seo M.-J."/>
            <person name="Seok Y.J."/>
            <person name="Cha I.-T."/>
        </authorList>
    </citation>
    <scope>NUCLEOTIDE SEQUENCE</scope>
    <source>
        <tissue evidence="21">Gonad</tissue>
    </source>
</reference>
<evidence type="ECO:0000256" key="2">
    <source>
        <dbReference type="ARBA" id="ARBA00004448"/>
    </source>
</evidence>
<evidence type="ECO:0000313" key="21">
    <source>
        <dbReference type="EMBL" id="AJY78593.1"/>
    </source>
</evidence>
<feature type="transmembrane region" description="Helical" evidence="18">
    <location>
        <begin position="343"/>
        <end position="365"/>
    </location>
</feature>
<protein>
    <recommendedName>
        <fullName evidence="3 18">Cytochrome b</fullName>
    </recommendedName>
</protein>
<feature type="domain" description="Cytochrome b/b6 N-terminal region profile" evidence="19">
    <location>
        <begin position="1"/>
        <end position="202"/>
    </location>
</feature>
<dbReference type="PANTHER" id="PTHR19271">
    <property type="entry name" value="CYTOCHROME B"/>
    <property type="match status" value="1"/>
</dbReference>
<dbReference type="GO" id="GO:0006122">
    <property type="term" value="P:mitochondrial electron transport, ubiquinol to cytochrome c"/>
    <property type="evidence" value="ECO:0007669"/>
    <property type="project" value="TreeGrafter"/>
</dbReference>
<dbReference type="Pfam" id="PF00032">
    <property type="entry name" value="Cytochrom_B_C"/>
    <property type="match status" value="1"/>
</dbReference>
<dbReference type="InterPro" id="IPR005798">
    <property type="entry name" value="Cyt_b/b6_C"/>
</dbReference>
<dbReference type="InterPro" id="IPR048259">
    <property type="entry name" value="Cytochrome_b_N_euk/bac"/>
</dbReference>
<dbReference type="InterPro" id="IPR016174">
    <property type="entry name" value="Di-haem_cyt_TM"/>
</dbReference>
<dbReference type="PANTHER" id="PTHR19271:SF16">
    <property type="entry name" value="CYTOCHROME B"/>
    <property type="match status" value="1"/>
</dbReference>
<evidence type="ECO:0000256" key="14">
    <source>
        <dbReference type="ARBA" id="ARBA00023128"/>
    </source>
</evidence>
<evidence type="ECO:0000256" key="10">
    <source>
        <dbReference type="ARBA" id="ARBA00022982"/>
    </source>
</evidence>
<keyword evidence="9" id="KW-0999">Mitochondrion inner membrane</keyword>
<evidence type="ECO:0000256" key="13">
    <source>
        <dbReference type="ARBA" id="ARBA00023075"/>
    </source>
</evidence>
<comment type="function">
    <text evidence="1 18">Component of the ubiquinol-cytochrome c reductase complex (complex III or cytochrome b-c1 complex) that is part of the mitochondrial respiratory chain. The b-c1 complex mediates electron transfer from ubiquinol to cytochrome c. Contributes to the generation of a proton gradient across the mitochondrial membrane that is then used for ATP synthesis.</text>
</comment>
<feature type="binding site" description="axial binding residue" evidence="17">
    <location>
        <position position="175"/>
    </location>
    <ligand>
        <name>heme b</name>
        <dbReference type="ChEBI" id="CHEBI:60344"/>
        <label>b562</label>
    </ligand>
    <ligandPart>
        <name>Fe</name>
        <dbReference type="ChEBI" id="CHEBI:18248"/>
    </ligandPart>
</feature>
<dbReference type="CDD" id="cd00290">
    <property type="entry name" value="cytochrome_b_C"/>
    <property type="match status" value="1"/>
</dbReference>
<sequence>MMGVSQVSNVLYDLPVPINLSKMWNFGSLLGLCLVIQLVTGLLLTTHYTASSADAFNSVVHIMRDVNDGWLLRACHANGASLFFIMVYLHMGRGVFYLSFYSRGAWWVGLILFCILMGVAFTGYVLPWGQMSFWGATVITNLVTAIPGIGDALVQWVWGGICVGDATLKRFFTFHFSFPFVLAGLAVVHIIFIHESGTSNPLGVESNGDMIPFHPYYTVKDLVGIVVTLTLFGLLVCLSPDLFLDPVNFCPADTLKTPLHIQPEWYFLFAYSILRSIPSKTGGIAALASAILVLFFMPLYPKSVFKNVQHNSISQVVFHFFVGNFMLLTFLGTCPVEEPYISVGLVASYVYFSFFIIYPFSWFYFEKKFYASPWGPKKPFRWHQSLCLMPGNPYMKDFHKMKGIILY</sequence>
<dbReference type="GO" id="GO:0045275">
    <property type="term" value="C:respiratory chain complex III"/>
    <property type="evidence" value="ECO:0007669"/>
    <property type="project" value="InterPro"/>
</dbReference>
<dbReference type="EMBL" id="KP089983">
    <property type="protein sequence ID" value="AJY78593.1"/>
    <property type="molecule type" value="Genomic_DNA"/>
</dbReference>
<evidence type="ECO:0000259" key="20">
    <source>
        <dbReference type="PROSITE" id="PS51003"/>
    </source>
</evidence>
<keyword evidence="6 18" id="KW-0679">Respiratory chain</keyword>
<keyword evidence="12 17" id="KW-0408">Iron</keyword>
<evidence type="ECO:0000256" key="16">
    <source>
        <dbReference type="PIRSR" id="PIRSR038885-1"/>
    </source>
</evidence>
<dbReference type="InterPro" id="IPR027387">
    <property type="entry name" value="Cytb/b6-like_sf"/>
</dbReference>
<feature type="domain" description="Cytochrome b/b6 C-terminal region profile" evidence="20">
    <location>
        <begin position="203"/>
        <end position="373"/>
    </location>
</feature>
<organism evidence="21">
    <name type="scientific">Ruditapes decussatus</name>
    <dbReference type="NCBI Taxonomy" id="104385"/>
    <lineage>
        <taxon>Eukaryota</taxon>
        <taxon>Metazoa</taxon>
        <taxon>Spiralia</taxon>
        <taxon>Lophotrochozoa</taxon>
        <taxon>Mollusca</taxon>
        <taxon>Bivalvia</taxon>
        <taxon>Autobranchia</taxon>
        <taxon>Heteroconchia</taxon>
        <taxon>Euheterodonta</taxon>
        <taxon>Imparidentia</taxon>
        <taxon>Neoheterodontei</taxon>
        <taxon>Venerida</taxon>
        <taxon>Veneroidea</taxon>
        <taxon>Veneridae</taxon>
        <taxon>Ruditapes</taxon>
    </lineage>
</organism>
<keyword evidence="10 18" id="KW-0249">Electron transport</keyword>
<keyword evidence="11 18" id="KW-1133">Transmembrane helix</keyword>
<evidence type="ECO:0000256" key="3">
    <source>
        <dbReference type="ARBA" id="ARBA00013531"/>
    </source>
</evidence>
<feature type="transmembrane region" description="Helical" evidence="18">
    <location>
        <begin position="282"/>
        <end position="300"/>
    </location>
</feature>
<feature type="binding site" evidence="16">
    <location>
        <position position="194"/>
    </location>
    <ligand>
        <name>a ubiquinone</name>
        <dbReference type="ChEBI" id="CHEBI:16389"/>
    </ligand>
</feature>
<dbReference type="GO" id="GO:0005743">
    <property type="term" value="C:mitochondrial inner membrane"/>
    <property type="evidence" value="ECO:0007669"/>
    <property type="project" value="UniProtKB-SubCell"/>
</dbReference>
<comment type="cofactor">
    <cofactor evidence="18">
        <name>heme b</name>
        <dbReference type="ChEBI" id="CHEBI:60344"/>
    </cofactor>
    <text evidence="18">Binds 2 heme groups non-covalently.</text>
</comment>
<evidence type="ECO:0000256" key="15">
    <source>
        <dbReference type="ARBA" id="ARBA00023136"/>
    </source>
</evidence>
<dbReference type="RefSeq" id="YP_009422188.1">
    <property type="nucleotide sequence ID" value="NC_035757.1"/>
</dbReference>
<evidence type="ECO:0000256" key="9">
    <source>
        <dbReference type="ARBA" id="ARBA00022792"/>
    </source>
</evidence>
<feature type="transmembrane region" description="Helical" evidence="18">
    <location>
        <begin position="70"/>
        <end position="92"/>
    </location>
</feature>
<dbReference type="CTD" id="4519"/>
<comment type="similarity">
    <text evidence="18">Belongs to the cytochrome b family.</text>
</comment>
<dbReference type="InterPro" id="IPR005797">
    <property type="entry name" value="Cyt_b/b6_N"/>
</dbReference>
<feature type="binding site" description="axial binding residue" evidence="17">
    <location>
        <position position="189"/>
    </location>
    <ligand>
        <name>heme b</name>
        <dbReference type="ChEBI" id="CHEBI:60344"/>
        <label>b566</label>
    </ligand>
    <ligandPart>
        <name>Fe</name>
        <dbReference type="ChEBI" id="CHEBI:18248"/>
    </ligandPart>
</feature>
<dbReference type="PIRSF" id="PIRSF038885">
    <property type="entry name" value="COB"/>
    <property type="match status" value="1"/>
</dbReference>
<dbReference type="InterPro" id="IPR048260">
    <property type="entry name" value="Cytochrome_b_C_euk/bac"/>
</dbReference>
<evidence type="ECO:0000256" key="12">
    <source>
        <dbReference type="ARBA" id="ARBA00023004"/>
    </source>
</evidence>
<keyword evidence="8 17" id="KW-0479">Metal-binding</keyword>
<dbReference type="InterPro" id="IPR036150">
    <property type="entry name" value="Cyt_b/b6_C_sf"/>
</dbReference>
<name>A0A219LUV7_9BIVA</name>
<comment type="cofactor">
    <cofactor evidence="17">
        <name>heme</name>
        <dbReference type="ChEBI" id="CHEBI:30413"/>
    </cofactor>
    <text evidence="17">Binds 2 heme groups non-covalently.</text>
</comment>
<evidence type="ECO:0000256" key="4">
    <source>
        <dbReference type="ARBA" id="ARBA00022448"/>
    </source>
</evidence>
<keyword evidence="5 17" id="KW-0349">Heme</keyword>
<evidence type="ECO:0000256" key="17">
    <source>
        <dbReference type="PIRSR" id="PIRSR038885-2"/>
    </source>
</evidence>
<feature type="transmembrane region" description="Helical" evidence="18">
    <location>
        <begin position="104"/>
        <end position="126"/>
    </location>
</feature>
<evidence type="ECO:0000256" key="6">
    <source>
        <dbReference type="ARBA" id="ARBA00022660"/>
    </source>
</evidence>
<feature type="transmembrane region" description="Helical" evidence="18">
    <location>
        <begin position="29"/>
        <end position="50"/>
    </location>
</feature>
<feature type="transmembrane region" description="Helical" evidence="18">
    <location>
        <begin position="312"/>
        <end position="331"/>
    </location>
</feature>
<dbReference type="GO" id="GO:0008121">
    <property type="term" value="F:quinol-cytochrome-c reductase activity"/>
    <property type="evidence" value="ECO:0007669"/>
    <property type="project" value="InterPro"/>
</dbReference>
<accession>A0A219LUV7</accession>
<comment type="subcellular location">
    <subcellularLocation>
        <location evidence="2">Mitochondrion inner membrane</location>
        <topology evidence="2">Multi-pass membrane protein</topology>
    </subcellularLocation>
</comment>
<feature type="binding site" description="axial binding residue" evidence="17">
    <location>
        <position position="90"/>
    </location>
    <ligand>
        <name>heme b</name>
        <dbReference type="ChEBI" id="CHEBI:60344"/>
        <label>b566</label>
    </ligand>
    <ligandPart>
        <name>Fe</name>
        <dbReference type="ChEBI" id="CHEBI:18248"/>
    </ligandPart>
</feature>
<dbReference type="InterPro" id="IPR030689">
    <property type="entry name" value="Cytochrome_b"/>
</dbReference>
<gene>
    <name evidence="21" type="primary">CYTB</name>
</gene>
<dbReference type="CDD" id="cd00284">
    <property type="entry name" value="Cytochrome_b_N"/>
    <property type="match status" value="1"/>
</dbReference>
<dbReference type="GO" id="GO:0016491">
    <property type="term" value="F:oxidoreductase activity"/>
    <property type="evidence" value="ECO:0007669"/>
    <property type="project" value="UniProtKB-UniRule"/>
</dbReference>
<keyword evidence="15 18" id="KW-0472">Membrane</keyword>
<feature type="transmembrane region" description="Helical" evidence="18">
    <location>
        <begin position="222"/>
        <end position="244"/>
    </location>
</feature>
<proteinExistence type="inferred from homology"/>
<dbReference type="AlphaFoldDB" id="A0A219LUV7"/>
<dbReference type="SUPFAM" id="SSF81342">
    <property type="entry name" value="Transmembrane di-heme cytochromes"/>
    <property type="match status" value="1"/>
</dbReference>
<dbReference type="PROSITE" id="PS51003">
    <property type="entry name" value="CYTB_CTER"/>
    <property type="match status" value="1"/>
</dbReference>
<evidence type="ECO:0000259" key="19">
    <source>
        <dbReference type="PROSITE" id="PS51002"/>
    </source>
</evidence>
<keyword evidence="14 18" id="KW-0496">Mitochondrion</keyword>
<evidence type="ECO:0000256" key="5">
    <source>
        <dbReference type="ARBA" id="ARBA00022617"/>
    </source>
</evidence>
<dbReference type="GO" id="GO:0046872">
    <property type="term" value="F:metal ion binding"/>
    <property type="evidence" value="ECO:0007669"/>
    <property type="project" value="UniProtKB-UniRule"/>
</dbReference>
<dbReference type="Gene3D" id="1.20.810.10">
    <property type="entry name" value="Cytochrome Bc1 Complex, Chain C"/>
    <property type="match status" value="1"/>
</dbReference>
<evidence type="ECO:0000256" key="11">
    <source>
        <dbReference type="ARBA" id="ARBA00022989"/>
    </source>
</evidence>
<evidence type="ECO:0000256" key="8">
    <source>
        <dbReference type="ARBA" id="ARBA00022723"/>
    </source>
</evidence>
<evidence type="ECO:0000256" key="18">
    <source>
        <dbReference type="RuleBase" id="RU362117"/>
    </source>
</evidence>
<dbReference type="SUPFAM" id="SSF81648">
    <property type="entry name" value="a domain/subunit of cytochrome bc1 complex (Ubiquinol-cytochrome c reductase)"/>
    <property type="match status" value="1"/>
</dbReference>